<evidence type="ECO:0008006" key="5">
    <source>
        <dbReference type="Google" id="ProtNLM"/>
    </source>
</evidence>
<dbReference type="Proteomes" id="UP000299102">
    <property type="component" value="Unassembled WGS sequence"/>
</dbReference>
<dbReference type="EMBL" id="BGZK01000230">
    <property type="protein sequence ID" value="GBP30237.1"/>
    <property type="molecule type" value="Genomic_DNA"/>
</dbReference>
<evidence type="ECO:0000313" key="3">
    <source>
        <dbReference type="EMBL" id="GBP30237.1"/>
    </source>
</evidence>
<keyword evidence="2" id="KW-0732">Signal</keyword>
<comment type="caution">
    <text evidence="3">The sequence shown here is derived from an EMBL/GenBank/DDBJ whole genome shotgun (WGS) entry which is preliminary data.</text>
</comment>
<proteinExistence type="predicted"/>
<dbReference type="AlphaFoldDB" id="A0A4C1UW37"/>
<sequence length="202" mass="22184">MALSFVGLAITIALSVVHFTRCENIPSCNDMLLEPCPGDNIVCNEHVCVCEAGFSWDGEECTVPNTVPDSVPDSASTQSHGATLVVALLLRSIRKNTKKIERLHITCRWNGEPKKIPSTTYKQRDRREAAAAGQDGSSILLFHDRGDGRRHVVLTKQDRHRADQGGGARPQSSTSHQGNARAQRRRINYEAGSRCPMNLPAK</sequence>
<keyword evidence="4" id="KW-1185">Reference proteome</keyword>
<feature type="compositionally biased region" description="Polar residues" evidence="1">
    <location>
        <begin position="170"/>
        <end position="180"/>
    </location>
</feature>
<accession>A0A4C1UW37</accession>
<organism evidence="3 4">
    <name type="scientific">Eumeta variegata</name>
    <name type="common">Bagworm moth</name>
    <name type="synonym">Eumeta japonica</name>
    <dbReference type="NCBI Taxonomy" id="151549"/>
    <lineage>
        <taxon>Eukaryota</taxon>
        <taxon>Metazoa</taxon>
        <taxon>Ecdysozoa</taxon>
        <taxon>Arthropoda</taxon>
        <taxon>Hexapoda</taxon>
        <taxon>Insecta</taxon>
        <taxon>Pterygota</taxon>
        <taxon>Neoptera</taxon>
        <taxon>Endopterygota</taxon>
        <taxon>Lepidoptera</taxon>
        <taxon>Glossata</taxon>
        <taxon>Ditrysia</taxon>
        <taxon>Tineoidea</taxon>
        <taxon>Psychidae</taxon>
        <taxon>Oiketicinae</taxon>
        <taxon>Eumeta</taxon>
    </lineage>
</organism>
<reference evidence="3 4" key="1">
    <citation type="journal article" date="2019" name="Commun. Biol.">
        <title>The bagworm genome reveals a unique fibroin gene that provides high tensile strength.</title>
        <authorList>
            <person name="Kono N."/>
            <person name="Nakamura H."/>
            <person name="Ohtoshi R."/>
            <person name="Tomita M."/>
            <person name="Numata K."/>
            <person name="Arakawa K."/>
        </authorList>
    </citation>
    <scope>NUCLEOTIDE SEQUENCE [LARGE SCALE GENOMIC DNA]</scope>
</reference>
<gene>
    <name evidence="3" type="ORF">EVAR_94546_1</name>
</gene>
<feature type="region of interest" description="Disordered" evidence="1">
    <location>
        <begin position="155"/>
        <end position="202"/>
    </location>
</feature>
<evidence type="ECO:0000256" key="2">
    <source>
        <dbReference type="SAM" id="SignalP"/>
    </source>
</evidence>
<evidence type="ECO:0000256" key="1">
    <source>
        <dbReference type="SAM" id="MobiDB-lite"/>
    </source>
</evidence>
<feature type="signal peptide" evidence="2">
    <location>
        <begin position="1"/>
        <end position="22"/>
    </location>
</feature>
<evidence type="ECO:0000313" key="4">
    <source>
        <dbReference type="Proteomes" id="UP000299102"/>
    </source>
</evidence>
<protein>
    <recommendedName>
        <fullName evidence="5">EGF-like domain-containing protein</fullName>
    </recommendedName>
</protein>
<dbReference type="OrthoDB" id="8190638at2759"/>
<feature type="chain" id="PRO_5020030535" description="EGF-like domain-containing protein" evidence="2">
    <location>
        <begin position="23"/>
        <end position="202"/>
    </location>
</feature>
<name>A0A4C1UW37_EUMVA</name>